<feature type="region of interest" description="Disordered" evidence="1">
    <location>
        <begin position="1"/>
        <end position="118"/>
    </location>
</feature>
<feature type="compositionally biased region" description="Low complexity" evidence="1">
    <location>
        <begin position="60"/>
        <end position="71"/>
    </location>
</feature>
<accession>E0UJ61</accession>
<organism evidence="2 3">
    <name type="scientific">Gloeothece verrucosa (strain PCC 7822)</name>
    <name type="common">Cyanothece sp. (strain PCC 7822)</name>
    <dbReference type="NCBI Taxonomy" id="497965"/>
    <lineage>
        <taxon>Bacteria</taxon>
        <taxon>Bacillati</taxon>
        <taxon>Cyanobacteriota</taxon>
        <taxon>Cyanophyceae</taxon>
        <taxon>Oscillatoriophycideae</taxon>
        <taxon>Chroococcales</taxon>
        <taxon>Aphanothecaceae</taxon>
        <taxon>Gloeothece</taxon>
        <taxon>Gloeothece verrucosa</taxon>
    </lineage>
</organism>
<reference evidence="3" key="1">
    <citation type="journal article" date="2011" name="MBio">
        <title>Novel metabolic attributes of the genus Cyanothece, comprising a group of unicellular nitrogen-fixing Cyanobacteria.</title>
        <authorList>
            <person name="Bandyopadhyay A."/>
            <person name="Elvitigala T."/>
            <person name="Welsh E."/>
            <person name="Stockel J."/>
            <person name="Liberton M."/>
            <person name="Min H."/>
            <person name="Sherman L.A."/>
            <person name="Pakrasi H.B."/>
        </authorList>
    </citation>
    <scope>NUCLEOTIDE SEQUENCE [LARGE SCALE GENOMIC DNA]</scope>
    <source>
        <strain evidence="3">PCC 7822</strain>
    </source>
</reference>
<dbReference type="EMBL" id="CP002198">
    <property type="protein sequence ID" value="ADN15764.1"/>
    <property type="molecule type" value="Genomic_DNA"/>
</dbReference>
<feature type="compositionally biased region" description="Polar residues" evidence="1">
    <location>
        <begin position="23"/>
        <end position="40"/>
    </location>
</feature>
<keyword evidence="3" id="KW-1185">Reference proteome</keyword>
<dbReference type="Proteomes" id="UP000008206">
    <property type="component" value="Chromosome"/>
</dbReference>
<dbReference type="KEGG" id="cyj:Cyan7822_3832"/>
<dbReference type="STRING" id="497965.Cyan7822_3832"/>
<name>E0UJ61_GLOV7</name>
<proteinExistence type="predicted"/>
<evidence type="ECO:0000256" key="1">
    <source>
        <dbReference type="SAM" id="MobiDB-lite"/>
    </source>
</evidence>
<feature type="compositionally biased region" description="Basic and acidic residues" evidence="1">
    <location>
        <begin position="142"/>
        <end position="153"/>
    </location>
</feature>
<dbReference type="Pfam" id="PF26643">
    <property type="entry name" value="Slr1339"/>
    <property type="match status" value="2"/>
</dbReference>
<dbReference type="eggNOG" id="ENOG5032YW6">
    <property type="taxonomic scope" value="Bacteria"/>
</dbReference>
<dbReference type="AlphaFoldDB" id="E0UJ61"/>
<evidence type="ECO:0000313" key="2">
    <source>
        <dbReference type="EMBL" id="ADN15764.1"/>
    </source>
</evidence>
<dbReference type="OrthoDB" id="425925at2"/>
<sequence length="207" mass="23512">MDEIDALLSELEAEYRQPLPQKSAPNKSSGPLTSPSSKTASPLDDLLAQVKEEVAHGKPPKSSNASSSSKNQPLLNQSREALKNNLIQELHKEDHTDQAACFKSPASIRSGGNSPQNDLLQDLQKEFQEQEKLLAQRQQQEQLEKQRLQEQREQRKKLALTRQATEWLNKLDRKSEEGRWFEEFSYSYDSKLQAAIHYLEALRESGG</sequence>
<dbReference type="NCBIfam" id="NF047397">
    <property type="entry name" value="slr1339_fam"/>
    <property type="match status" value="1"/>
</dbReference>
<evidence type="ECO:0000313" key="3">
    <source>
        <dbReference type="Proteomes" id="UP000008206"/>
    </source>
</evidence>
<dbReference type="HOGENOM" id="CLU_106205_0_0_3"/>
<protein>
    <submittedName>
        <fullName evidence="2">Uncharacterized protein</fullName>
    </submittedName>
</protein>
<dbReference type="InterPro" id="IPR058106">
    <property type="entry name" value="Slr1339"/>
</dbReference>
<dbReference type="RefSeq" id="WP_013323832.1">
    <property type="nucleotide sequence ID" value="NC_014501.1"/>
</dbReference>
<feature type="region of interest" description="Disordered" evidence="1">
    <location>
        <begin position="131"/>
        <end position="155"/>
    </location>
</feature>
<gene>
    <name evidence="2" type="ordered locus">Cyan7822_3832</name>
</gene>